<dbReference type="Pfam" id="PF00046">
    <property type="entry name" value="Homeodomain"/>
    <property type="match status" value="1"/>
</dbReference>
<feature type="region of interest" description="Disordered" evidence="4">
    <location>
        <begin position="453"/>
        <end position="478"/>
    </location>
</feature>
<feature type="domain" description="Homeobox" evidence="5">
    <location>
        <begin position="79"/>
        <end position="139"/>
    </location>
</feature>
<evidence type="ECO:0000256" key="2">
    <source>
        <dbReference type="PROSITE-ProRule" id="PRU00108"/>
    </source>
</evidence>
<protein>
    <submittedName>
        <fullName evidence="6">Homeobox-domain-containing protein</fullName>
    </submittedName>
</protein>
<dbReference type="AlphaFoldDB" id="A0A0D7BF45"/>
<dbReference type="Pfam" id="PF24818">
    <property type="entry name" value="PH_TRF2_HOY1"/>
    <property type="match status" value="1"/>
</dbReference>
<dbReference type="EMBL" id="KN880495">
    <property type="protein sequence ID" value="KIY68830.1"/>
    <property type="molecule type" value="Genomic_DNA"/>
</dbReference>
<reference evidence="6 7" key="1">
    <citation type="journal article" date="2015" name="Fungal Genet. Biol.">
        <title>Evolution of novel wood decay mechanisms in Agaricales revealed by the genome sequences of Fistulina hepatica and Cylindrobasidium torrendii.</title>
        <authorList>
            <person name="Floudas D."/>
            <person name="Held B.W."/>
            <person name="Riley R."/>
            <person name="Nagy L.G."/>
            <person name="Koehler G."/>
            <person name="Ransdell A.S."/>
            <person name="Younus H."/>
            <person name="Chow J."/>
            <person name="Chiniquy J."/>
            <person name="Lipzen A."/>
            <person name="Tritt A."/>
            <person name="Sun H."/>
            <person name="Haridas S."/>
            <person name="LaButti K."/>
            <person name="Ohm R.A."/>
            <person name="Kues U."/>
            <person name="Blanchette R.A."/>
            <person name="Grigoriev I.V."/>
            <person name="Minto R.E."/>
            <person name="Hibbett D.S."/>
        </authorList>
    </citation>
    <scope>NUCLEOTIDE SEQUENCE [LARGE SCALE GENOMIC DNA]</scope>
    <source>
        <strain evidence="6 7">FP15055 ss-10</strain>
    </source>
</reference>
<dbReference type="PROSITE" id="PS50071">
    <property type="entry name" value="HOMEOBOX_2"/>
    <property type="match status" value="1"/>
</dbReference>
<organism evidence="6 7">
    <name type="scientific">Cylindrobasidium torrendii FP15055 ss-10</name>
    <dbReference type="NCBI Taxonomy" id="1314674"/>
    <lineage>
        <taxon>Eukaryota</taxon>
        <taxon>Fungi</taxon>
        <taxon>Dikarya</taxon>
        <taxon>Basidiomycota</taxon>
        <taxon>Agaricomycotina</taxon>
        <taxon>Agaricomycetes</taxon>
        <taxon>Agaricomycetidae</taxon>
        <taxon>Agaricales</taxon>
        <taxon>Marasmiineae</taxon>
        <taxon>Physalacriaceae</taxon>
        <taxon>Cylindrobasidium</taxon>
    </lineage>
</organism>
<dbReference type="InterPro" id="IPR009057">
    <property type="entry name" value="Homeodomain-like_sf"/>
</dbReference>
<evidence type="ECO:0000313" key="6">
    <source>
        <dbReference type="EMBL" id="KIY68830.1"/>
    </source>
</evidence>
<dbReference type="Proteomes" id="UP000054007">
    <property type="component" value="Unassembled WGS sequence"/>
</dbReference>
<feature type="compositionally biased region" description="Low complexity" evidence="4">
    <location>
        <begin position="33"/>
        <end position="49"/>
    </location>
</feature>
<sequence length="478" mass="52427">MPYSEAFTADHILPKQRSSSSLNQIAPVPYQPPLSLSPSPGASLASNAAILPSPNGADDDRYTQPAIGPIRSQKSASGAGERRKRTRVTPEQLVHLEKLFADERSPPSVRRREISVFLGMEERQTQVWFQNRRAKEKILRLKAKDEERSRSMSAPDLPVGFFAGSDLEANSRTVPSEDIPFTSIPCDVLRIGNWQRHNAKPDQRDLVVFSCDAKELLTVQVSNAGLTYRMEIPYDTVVRADFTPETTAKGTASFTLARPPRFLQARKGAWESGSDWTEEGAATVHLQHILSGSAPELSNLVQVIQRAGQRPKMDSYLSPFAEKPSLDGEPYEYAKSAGGPHRYAGQYSRAAHRPSHAARAVSSIAFPPAYSEPDLQPHASASHFGSLYPSVDYPDIGSKGMSGAYSGSLAAHAQHALLNQTVGPAGQPYFAPAMGYQHDTPYASSYARRDFQSDSRTLPLPMTTEGEFYGQQQHSTSR</sequence>
<dbReference type="PANTHER" id="PTHR24323">
    <property type="entry name" value="CEH-10 HOMEODOMAIN-CONTAINING HOMOLOG"/>
    <property type="match status" value="1"/>
</dbReference>
<feature type="region of interest" description="Disordered" evidence="4">
    <location>
        <begin position="1"/>
        <end position="89"/>
    </location>
</feature>
<feature type="DNA-binding region" description="Homeobox" evidence="2">
    <location>
        <begin position="81"/>
        <end position="140"/>
    </location>
</feature>
<evidence type="ECO:0000256" key="1">
    <source>
        <dbReference type="ARBA" id="ARBA00004123"/>
    </source>
</evidence>
<keyword evidence="7" id="KW-1185">Reference proteome</keyword>
<dbReference type="InterPro" id="IPR001356">
    <property type="entry name" value="HD"/>
</dbReference>
<dbReference type="GO" id="GO:0006355">
    <property type="term" value="P:regulation of DNA-templated transcription"/>
    <property type="evidence" value="ECO:0007669"/>
    <property type="project" value="TreeGrafter"/>
</dbReference>
<keyword evidence="2 3" id="KW-0371">Homeobox</keyword>
<accession>A0A0D7BF45</accession>
<evidence type="ECO:0000256" key="4">
    <source>
        <dbReference type="SAM" id="MobiDB-lite"/>
    </source>
</evidence>
<keyword evidence="2 3" id="KW-0539">Nucleus</keyword>
<dbReference type="Gene3D" id="1.10.10.60">
    <property type="entry name" value="Homeodomain-like"/>
    <property type="match status" value="1"/>
</dbReference>
<dbReference type="GO" id="GO:0005634">
    <property type="term" value="C:nucleus"/>
    <property type="evidence" value="ECO:0007669"/>
    <property type="project" value="UniProtKB-SubCell"/>
</dbReference>
<comment type="subcellular location">
    <subcellularLocation>
        <location evidence="1 2 3">Nucleus</location>
    </subcellularLocation>
</comment>
<gene>
    <name evidence="6" type="ORF">CYLTODRAFT_421283</name>
</gene>
<dbReference type="OrthoDB" id="6159439at2759"/>
<evidence type="ECO:0000259" key="5">
    <source>
        <dbReference type="PROSITE" id="PS50071"/>
    </source>
</evidence>
<dbReference type="CDD" id="cd00086">
    <property type="entry name" value="homeodomain"/>
    <property type="match status" value="1"/>
</dbReference>
<dbReference type="GO" id="GO:0000976">
    <property type="term" value="F:transcription cis-regulatory region binding"/>
    <property type="evidence" value="ECO:0007669"/>
    <property type="project" value="TreeGrafter"/>
</dbReference>
<dbReference type="InterPro" id="IPR057939">
    <property type="entry name" value="TRF2_HOY1_PH"/>
</dbReference>
<dbReference type="SMART" id="SM00389">
    <property type="entry name" value="HOX"/>
    <property type="match status" value="1"/>
</dbReference>
<dbReference type="InterPro" id="IPR051775">
    <property type="entry name" value="Homeobox_domain"/>
</dbReference>
<dbReference type="STRING" id="1314674.A0A0D7BF45"/>
<keyword evidence="2 3" id="KW-0238">DNA-binding</keyword>
<evidence type="ECO:0000313" key="7">
    <source>
        <dbReference type="Proteomes" id="UP000054007"/>
    </source>
</evidence>
<name>A0A0D7BF45_9AGAR</name>
<dbReference type="SUPFAM" id="SSF46689">
    <property type="entry name" value="Homeodomain-like"/>
    <property type="match status" value="1"/>
</dbReference>
<dbReference type="PANTHER" id="PTHR24323:SF7">
    <property type="entry name" value="HOMEOBOX DOMAIN-CONTAINING PROTEIN"/>
    <property type="match status" value="1"/>
</dbReference>
<evidence type="ECO:0000256" key="3">
    <source>
        <dbReference type="RuleBase" id="RU000682"/>
    </source>
</evidence>
<proteinExistence type="predicted"/>